<dbReference type="GO" id="GO:0000270">
    <property type="term" value="P:peptidoglycan metabolic process"/>
    <property type="evidence" value="ECO:0007669"/>
    <property type="project" value="TreeGrafter"/>
</dbReference>
<feature type="signal peptide" evidence="4">
    <location>
        <begin position="1"/>
        <end position="23"/>
    </location>
</feature>
<dbReference type="InterPro" id="IPR012338">
    <property type="entry name" value="Beta-lactam/transpept-like"/>
</dbReference>
<keyword evidence="6" id="KW-1185">Reference proteome</keyword>
<protein>
    <submittedName>
        <fullName evidence="5">D-alanyl-D-alanine carboxypeptidase/D-alanyl-D-alanine-endopeptidase</fullName>
        <ecNumber evidence="5">3.4.16.4</ecNumber>
    </submittedName>
</protein>
<evidence type="ECO:0000256" key="3">
    <source>
        <dbReference type="SAM" id="MobiDB-lite"/>
    </source>
</evidence>
<dbReference type="Pfam" id="PF02113">
    <property type="entry name" value="Peptidase_S13"/>
    <property type="match status" value="1"/>
</dbReference>
<dbReference type="AlphaFoldDB" id="A0A4U1JBH4"/>
<comment type="caution">
    <text evidence="5">The sequence shown here is derived from an EMBL/GenBank/DDBJ whole genome shotgun (WGS) entry which is preliminary data.</text>
</comment>
<feature type="region of interest" description="Disordered" evidence="3">
    <location>
        <begin position="27"/>
        <end position="51"/>
    </location>
</feature>
<dbReference type="OrthoDB" id="5372081at2"/>
<gene>
    <name evidence="5" type="primary">dacB</name>
    <name evidence="5" type="ORF">E8A74_18205</name>
</gene>
<comment type="similarity">
    <text evidence="1">Belongs to the peptidase S13 family.</text>
</comment>
<proteinExistence type="inferred from homology"/>
<accession>A0A4U1JBH4</accession>
<reference evidence="5 6" key="1">
    <citation type="submission" date="2019-04" db="EMBL/GenBank/DDBJ databases">
        <authorList>
            <person name="Li Y."/>
            <person name="Wang J."/>
        </authorList>
    </citation>
    <scope>NUCLEOTIDE SEQUENCE [LARGE SCALE GENOMIC DNA]</scope>
    <source>
        <strain evidence="5 6">DSM 14668</strain>
    </source>
</reference>
<evidence type="ECO:0000313" key="6">
    <source>
        <dbReference type="Proteomes" id="UP000309215"/>
    </source>
</evidence>
<keyword evidence="5" id="KW-0645">Protease</keyword>
<evidence type="ECO:0000313" key="5">
    <source>
        <dbReference type="EMBL" id="TKD07379.1"/>
    </source>
</evidence>
<dbReference type="SUPFAM" id="SSF56601">
    <property type="entry name" value="beta-lactamase/transpeptidase-like"/>
    <property type="match status" value="1"/>
</dbReference>
<dbReference type="Proteomes" id="UP000309215">
    <property type="component" value="Unassembled WGS sequence"/>
</dbReference>
<dbReference type="PANTHER" id="PTHR30023:SF0">
    <property type="entry name" value="PENICILLIN-SENSITIVE CARBOXYPEPTIDASE A"/>
    <property type="match status" value="1"/>
</dbReference>
<sequence length="507" mass="53251">MHQGSRLRPTLAGLALLALTASARSEVPSPAASPAQAQAERPSGDAPARPRASIEAGPILQAMEKLATDVKGWGGTVGVAVVDVGTGETVAARDGHATFNPASNAKLVTAAAALRLLGPGHRFVTGLYGKLDGDRVPELVLRGQGDPSLDGGALWPMVRELVTAGVRRVGAIVVDQSYFDDRFVPPAFEEQPNEWAPFRAPVSAVALDENTVTLSVRAAEKGKDAQVRVDPLGFVDVVGTVRTTKKGDPEKITLELSPKGDRLVARVGGHLPENSRVVRVRRRLDDPRLVPGHALRAVLASAGIEVEGPVKLGGAKEKRLLASHRSRPLGELLALLGKDSDNFYAEMIFKAVGAEKKARPGTAEGAAEVITAYLKEIGAFEEGMVVKNGSGLFDANRITPLGTTALLRAAYRDVTMGPEFLAHLAVGGVDGTLRGRFKNLGDRGIVRAKTGTLNAVASLSGYVLGPPGRAPLAFSIYVNGIPDKVGQARGGIDKVVEAAARALWKDR</sequence>
<dbReference type="GO" id="GO:0009002">
    <property type="term" value="F:serine-type D-Ala-D-Ala carboxypeptidase activity"/>
    <property type="evidence" value="ECO:0007669"/>
    <property type="project" value="UniProtKB-EC"/>
</dbReference>
<dbReference type="EC" id="3.4.16.4" evidence="5"/>
<dbReference type="EMBL" id="SSMQ01000017">
    <property type="protein sequence ID" value="TKD07379.1"/>
    <property type="molecule type" value="Genomic_DNA"/>
</dbReference>
<feature type="compositionally biased region" description="Low complexity" evidence="3">
    <location>
        <begin position="27"/>
        <end position="41"/>
    </location>
</feature>
<evidence type="ECO:0000256" key="1">
    <source>
        <dbReference type="ARBA" id="ARBA00006096"/>
    </source>
</evidence>
<organism evidence="5 6">
    <name type="scientific">Polyangium fumosum</name>
    <dbReference type="NCBI Taxonomy" id="889272"/>
    <lineage>
        <taxon>Bacteria</taxon>
        <taxon>Pseudomonadati</taxon>
        <taxon>Myxococcota</taxon>
        <taxon>Polyangia</taxon>
        <taxon>Polyangiales</taxon>
        <taxon>Polyangiaceae</taxon>
        <taxon>Polyangium</taxon>
    </lineage>
</organism>
<keyword evidence="2 5" id="KW-0378">Hydrolase</keyword>
<evidence type="ECO:0000256" key="2">
    <source>
        <dbReference type="ARBA" id="ARBA00022801"/>
    </source>
</evidence>
<name>A0A4U1JBH4_9BACT</name>
<dbReference type="GO" id="GO:0006508">
    <property type="term" value="P:proteolysis"/>
    <property type="evidence" value="ECO:0007669"/>
    <property type="project" value="InterPro"/>
</dbReference>
<dbReference type="Gene3D" id="3.40.710.10">
    <property type="entry name" value="DD-peptidase/beta-lactamase superfamily"/>
    <property type="match status" value="2"/>
</dbReference>
<dbReference type="PRINTS" id="PR00922">
    <property type="entry name" value="DADACBPTASE3"/>
</dbReference>
<keyword evidence="5" id="KW-0121">Carboxypeptidase</keyword>
<evidence type="ECO:0000256" key="4">
    <source>
        <dbReference type="SAM" id="SignalP"/>
    </source>
</evidence>
<dbReference type="InterPro" id="IPR000667">
    <property type="entry name" value="Peptidase_S13"/>
</dbReference>
<dbReference type="RefSeq" id="WP_136930295.1">
    <property type="nucleotide sequence ID" value="NZ_SSMQ01000017.1"/>
</dbReference>
<dbReference type="PANTHER" id="PTHR30023">
    <property type="entry name" value="D-ALANYL-D-ALANINE CARBOXYPEPTIDASE"/>
    <property type="match status" value="1"/>
</dbReference>
<feature type="chain" id="PRO_5020265683" evidence="4">
    <location>
        <begin position="24"/>
        <end position="507"/>
    </location>
</feature>
<keyword evidence="4" id="KW-0732">Signal</keyword>
<dbReference type="Gene3D" id="3.50.80.20">
    <property type="entry name" value="D-Ala-D-Ala carboxypeptidase C, peptidase S13"/>
    <property type="match status" value="1"/>
</dbReference>
<dbReference type="NCBIfam" id="TIGR00666">
    <property type="entry name" value="PBP4"/>
    <property type="match status" value="1"/>
</dbReference>